<protein>
    <submittedName>
        <fullName evidence="1">Uncharacterized protein</fullName>
    </submittedName>
</protein>
<evidence type="ECO:0000313" key="1">
    <source>
        <dbReference type="EMBL" id="KAJ3648502.1"/>
    </source>
</evidence>
<organism evidence="1 2">
    <name type="scientific">Zophobas morio</name>
    <dbReference type="NCBI Taxonomy" id="2755281"/>
    <lineage>
        <taxon>Eukaryota</taxon>
        <taxon>Metazoa</taxon>
        <taxon>Ecdysozoa</taxon>
        <taxon>Arthropoda</taxon>
        <taxon>Hexapoda</taxon>
        <taxon>Insecta</taxon>
        <taxon>Pterygota</taxon>
        <taxon>Neoptera</taxon>
        <taxon>Endopterygota</taxon>
        <taxon>Coleoptera</taxon>
        <taxon>Polyphaga</taxon>
        <taxon>Cucujiformia</taxon>
        <taxon>Tenebrionidae</taxon>
        <taxon>Zophobas</taxon>
    </lineage>
</organism>
<keyword evidence="2" id="KW-1185">Reference proteome</keyword>
<reference evidence="1" key="1">
    <citation type="journal article" date="2023" name="G3 (Bethesda)">
        <title>Whole genome assemblies of Zophobas morio and Tenebrio molitor.</title>
        <authorList>
            <person name="Kaur S."/>
            <person name="Stinson S.A."/>
            <person name="diCenzo G.C."/>
        </authorList>
    </citation>
    <scope>NUCLEOTIDE SEQUENCE</scope>
    <source>
        <strain evidence="1">QUZm001</strain>
    </source>
</reference>
<sequence length="210" mass="25031">MYKNPLEEENTRETSIQRLREFPYYLKENIEKNLTFCLTLLEDRPTQKTQQHLSLKEGEIYILNKIDNNNSRTVADLVFYFGNNKKKTMRQLLIESSTDVFYCFVQQFAKDDFSRGVMFGDSVKNKFGMRTGKTVKNDETEWKASSIYKKVGLFFDETNEFFGNQDTNSEKYGYRRIFAWENADTKAPRHRITIWRRNNCHSWLQTLKST</sequence>
<name>A0AA38MA61_9CUCU</name>
<accession>A0AA38MA61</accession>
<dbReference type="Proteomes" id="UP001168821">
    <property type="component" value="Unassembled WGS sequence"/>
</dbReference>
<comment type="caution">
    <text evidence="1">The sequence shown here is derived from an EMBL/GenBank/DDBJ whole genome shotgun (WGS) entry which is preliminary data.</text>
</comment>
<dbReference type="AlphaFoldDB" id="A0AA38MA61"/>
<evidence type="ECO:0000313" key="2">
    <source>
        <dbReference type="Proteomes" id="UP001168821"/>
    </source>
</evidence>
<proteinExistence type="predicted"/>
<gene>
    <name evidence="1" type="ORF">Zmor_020300</name>
</gene>
<dbReference type="EMBL" id="JALNTZ010000006">
    <property type="protein sequence ID" value="KAJ3648502.1"/>
    <property type="molecule type" value="Genomic_DNA"/>
</dbReference>